<reference evidence="5" key="2">
    <citation type="submission" date="2018-07" db="EMBL/GenBank/DDBJ databases">
        <authorList>
            <consortium name="NCBI Pathogen Detection Project"/>
        </authorList>
    </citation>
    <scope>NUCLEOTIDE SEQUENCE</scope>
    <source>
        <strain evidence="5">5039-68</strain>
    </source>
</reference>
<dbReference type="AlphaFoldDB" id="A0A731TCC6"/>
<comment type="caution">
    <text evidence="5">The sequence shown here is derived from an EMBL/GenBank/DDBJ whole genome shotgun (WGS) entry which is preliminary data.</text>
</comment>
<protein>
    <recommendedName>
        <fullName evidence="3">Anti-FlhC(2)FlhD(4) factor YdiV</fullName>
    </recommendedName>
</protein>
<evidence type="ECO:0000256" key="3">
    <source>
        <dbReference type="ARBA" id="ARBA00018009"/>
    </source>
</evidence>
<dbReference type="SUPFAM" id="SSF141868">
    <property type="entry name" value="EAL domain-like"/>
    <property type="match status" value="1"/>
</dbReference>
<dbReference type="EMBL" id="DAASAS010000015">
    <property type="protein sequence ID" value="HAE4733116.1"/>
    <property type="molecule type" value="Genomic_DNA"/>
</dbReference>
<comment type="similarity">
    <text evidence="1">Belongs to the YdiV family.</text>
</comment>
<evidence type="ECO:0000313" key="5">
    <source>
        <dbReference type="EMBL" id="HAE4733116.1"/>
    </source>
</evidence>
<dbReference type="InterPro" id="IPR001633">
    <property type="entry name" value="EAL_dom"/>
</dbReference>
<reference evidence="5" key="1">
    <citation type="journal article" date="2018" name="Genome Biol.">
        <title>SKESA: strategic k-mer extension for scrupulous assemblies.</title>
        <authorList>
            <person name="Souvorov A."/>
            <person name="Agarwala R."/>
            <person name="Lipman D.J."/>
        </authorList>
    </citation>
    <scope>NUCLEOTIDE SEQUENCE</scope>
    <source>
        <strain evidence="5">5039-68</strain>
    </source>
</reference>
<organism evidence="5">
    <name type="scientific">Salmonella enterica subsp. VII serovar 40:z4,z24:[z39]</name>
    <dbReference type="NCBI Taxonomy" id="1967625"/>
    <lineage>
        <taxon>Bacteria</taxon>
        <taxon>Pseudomonadati</taxon>
        <taxon>Pseudomonadota</taxon>
        <taxon>Gammaproteobacteria</taxon>
        <taxon>Enterobacterales</taxon>
        <taxon>Enterobacteriaceae</taxon>
        <taxon>Salmonella</taxon>
    </lineage>
</organism>
<dbReference type="Pfam" id="PF00563">
    <property type="entry name" value="EAL"/>
    <property type="match status" value="1"/>
</dbReference>
<dbReference type="Gene3D" id="3.20.20.450">
    <property type="entry name" value="EAL domain"/>
    <property type="match status" value="1"/>
</dbReference>
<name>A0A731TCC6_SALEE</name>
<gene>
    <name evidence="5" type="ORF">GND13_002408</name>
</gene>
<evidence type="ECO:0000256" key="2">
    <source>
        <dbReference type="ARBA" id="ARBA00011576"/>
    </source>
</evidence>
<dbReference type="InterPro" id="IPR035919">
    <property type="entry name" value="EAL_sf"/>
</dbReference>
<evidence type="ECO:0000259" key="4">
    <source>
        <dbReference type="Pfam" id="PF00563"/>
    </source>
</evidence>
<evidence type="ECO:0000256" key="1">
    <source>
        <dbReference type="ARBA" id="ARBA00010927"/>
    </source>
</evidence>
<feature type="domain" description="EAL" evidence="4">
    <location>
        <begin position="18"/>
        <end position="211"/>
    </location>
</feature>
<comment type="subunit">
    <text evidence="2">Interacts with FlhD in the FlhC(2)FlhD(4) heterohexamer, inhibiting its ability to activate transcription.</text>
</comment>
<sequence>MNAPCSTYAPARHLYHSNGSLKFEPIVHLSTAQLIGYHVLTQRPPGHDSEAFFQQLSPEALYNHVFQQIDALRFFPQNIRYFLNLPVKVLINDDALLLKLCSSSSNITIKLQDPDIFYTLSTRQLSRLYKRIQQLEASGLPLWLDDFDEKMFATFSNKNWRLCGIKFDKKTFWHLVSELQKLRQAIFIGHKIATDVLMEGIETTEQRGIAFYAGATMEKDYLWPALLPDIY</sequence>
<proteinExistence type="inferred from homology"/>
<accession>A0A731TCC6</accession>